<protein>
    <recommendedName>
        <fullName evidence="3">DUF2922 domain-containing protein</fullName>
    </recommendedName>
</protein>
<dbReference type="Proteomes" id="UP000051931">
    <property type="component" value="Unassembled WGS sequence"/>
</dbReference>
<dbReference type="AlphaFoldDB" id="A0A0R1RYH6"/>
<proteinExistence type="predicted"/>
<dbReference type="PATRIC" id="fig|1122152.4.peg.411"/>
<reference evidence="1 2" key="1">
    <citation type="journal article" date="2015" name="Genome Announc.">
        <title>Expanding the biotechnology potential of lactobacilli through comparative genomics of 213 strains and associated genera.</title>
        <authorList>
            <person name="Sun Z."/>
            <person name="Harris H.M."/>
            <person name="McCann A."/>
            <person name="Guo C."/>
            <person name="Argimon S."/>
            <person name="Zhang W."/>
            <person name="Yang X."/>
            <person name="Jeffery I.B."/>
            <person name="Cooney J.C."/>
            <person name="Kagawa T.F."/>
            <person name="Liu W."/>
            <person name="Song Y."/>
            <person name="Salvetti E."/>
            <person name="Wrobel A."/>
            <person name="Rasinkangas P."/>
            <person name="Parkhill J."/>
            <person name="Rea M.C."/>
            <person name="O'Sullivan O."/>
            <person name="Ritari J."/>
            <person name="Douillard F.P."/>
            <person name="Paul Ross R."/>
            <person name="Yang R."/>
            <person name="Briner A.E."/>
            <person name="Felis G.E."/>
            <person name="de Vos W.M."/>
            <person name="Barrangou R."/>
            <person name="Klaenhammer T.R."/>
            <person name="Caufield P.W."/>
            <person name="Cui Y."/>
            <person name="Zhang H."/>
            <person name="O'Toole P.W."/>
        </authorList>
    </citation>
    <scope>NUCLEOTIDE SEQUENCE [LARGE SCALE GENOMIC DNA]</scope>
    <source>
        <strain evidence="1 2">DSM 15354</strain>
    </source>
</reference>
<dbReference type="EMBL" id="AZFB01000014">
    <property type="protein sequence ID" value="KRL62029.1"/>
    <property type="molecule type" value="Genomic_DNA"/>
</dbReference>
<dbReference type="eggNOG" id="ENOG5033A2M">
    <property type="taxonomic scope" value="Bacteria"/>
</dbReference>
<keyword evidence="2" id="KW-1185">Reference proteome</keyword>
<dbReference type="Pfam" id="PF11148">
    <property type="entry name" value="DUF2922"/>
    <property type="match status" value="1"/>
</dbReference>
<accession>A0A0R1RYH6</accession>
<dbReference type="OrthoDB" id="2323347at2"/>
<comment type="caution">
    <text evidence="1">The sequence shown here is derived from an EMBL/GenBank/DDBJ whole genome shotgun (WGS) entry which is preliminary data.</text>
</comment>
<dbReference type="InterPro" id="IPR021321">
    <property type="entry name" value="DUF2922"/>
</dbReference>
<name>A0A0R1RYH6_9LACO</name>
<evidence type="ECO:0000313" key="2">
    <source>
        <dbReference type="Proteomes" id="UP000051931"/>
    </source>
</evidence>
<dbReference type="STRING" id="1122152.GCA_000425905_01316"/>
<organism evidence="1 2">
    <name type="scientific">Lactobacillus psittaci DSM 15354</name>
    <dbReference type="NCBI Taxonomy" id="1122152"/>
    <lineage>
        <taxon>Bacteria</taxon>
        <taxon>Bacillati</taxon>
        <taxon>Bacillota</taxon>
        <taxon>Bacilli</taxon>
        <taxon>Lactobacillales</taxon>
        <taxon>Lactobacillaceae</taxon>
        <taxon>Lactobacillus</taxon>
    </lineage>
</organism>
<gene>
    <name evidence="1" type="ORF">FC23_GL000405</name>
</gene>
<dbReference type="RefSeq" id="WP_027825262.1">
    <property type="nucleotide sequence ID" value="NZ_AUEI01000013.1"/>
</dbReference>
<evidence type="ECO:0008006" key="3">
    <source>
        <dbReference type="Google" id="ProtNLM"/>
    </source>
</evidence>
<sequence>MSKVLKLSFTNSADKKTSLSLPYAKEGLDEGTVRSAMATICEAKVFAVDGVDQYQKPVSAKCVETTTTAIFDDSQSVETN</sequence>
<evidence type="ECO:0000313" key="1">
    <source>
        <dbReference type="EMBL" id="KRL62029.1"/>
    </source>
</evidence>